<evidence type="ECO:0000313" key="1">
    <source>
        <dbReference type="EMBL" id="KAG9509800.1"/>
    </source>
</evidence>
<organism evidence="1 2">
    <name type="scientific">Fragariocoptes setiger</name>
    <dbReference type="NCBI Taxonomy" id="1670756"/>
    <lineage>
        <taxon>Eukaryota</taxon>
        <taxon>Metazoa</taxon>
        <taxon>Ecdysozoa</taxon>
        <taxon>Arthropoda</taxon>
        <taxon>Chelicerata</taxon>
        <taxon>Arachnida</taxon>
        <taxon>Acari</taxon>
        <taxon>Acariformes</taxon>
        <taxon>Trombidiformes</taxon>
        <taxon>Prostigmata</taxon>
        <taxon>Eupodina</taxon>
        <taxon>Eriophyoidea</taxon>
        <taxon>Phytoptidae</taxon>
        <taxon>Fragariocoptes</taxon>
    </lineage>
</organism>
<dbReference type="EMBL" id="JAIFTH010000331">
    <property type="protein sequence ID" value="KAG9509800.1"/>
    <property type="molecule type" value="Genomic_DNA"/>
</dbReference>
<dbReference type="PANTHER" id="PTHR38332:SF1">
    <property type="entry name" value="RE49668P"/>
    <property type="match status" value="1"/>
</dbReference>
<reference evidence="1 2" key="1">
    <citation type="submission" date="2020-10" db="EMBL/GenBank/DDBJ databases">
        <authorList>
            <person name="Klimov P.B."/>
            <person name="Dyachkov S.M."/>
            <person name="Chetverikov P.E."/>
        </authorList>
    </citation>
    <scope>NUCLEOTIDE SEQUENCE [LARGE SCALE GENOMIC DNA]</scope>
    <source>
        <strain evidence="1">BMOC 18-1129-001#AD2665</strain>
        <tissue evidence="1">Entire mites</tissue>
    </source>
</reference>
<proteinExistence type="predicted"/>
<keyword evidence="2" id="KW-1185">Reference proteome</keyword>
<dbReference type="Proteomes" id="UP000825002">
    <property type="component" value="Unassembled WGS sequence"/>
</dbReference>
<comment type="caution">
    <text evidence="1">The sequence shown here is derived from an EMBL/GenBank/DDBJ whole genome shotgun (WGS) entry which is preliminary data.</text>
</comment>
<name>A0ABQ7S8N9_9ACAR</name>
<protein>
    <recommendedName>
        <fullName evidence="3">Protein quiver</fullName>
    </recommendedName>
</protein>
<evidence type="ECO:0008006" key="3">
    <source>
        <dbReference type="Google" id="ProtNLM"/>
    </source>
</evidence>
<dbReference type="PANTHER" id="PTHR38332">
    <property type="entry name" value="PROTEIN CBG11604"/>
    <property type="match status" value="1"/>
</dbReference>
<accession>A0ABQ7S8N9</accession>
<sequence length="374" mass="41332">MEIRQQQRQTMRPALTTCRALHVEQQPTYRIKQQQQQRDYCGQPFICCGGGSSSCPIVAGQLHHRSGKNSNTTDIKSKEWPTEYFIINDKAQASPPATALLATTATNVWQTNSQTAATMLDQISDNNIRTTKTTTESNHNEESYARRHYSNINSKQQPLRALYIKPTTIRTTTTTTAINRGSNNEPCLLLRPTRVTQLCIITTIIISMTLYHSITGVAGVDCFKCSSRNGSNPACEDPFHNLNTTRVTSSTMPNASLAVVYHTPCMAGRKGRNGLFHASACIKLSGTFEKTGDSMVVRHCALDSGTLTPDTELARMSHCGRFQFEGDYLKGCVLSCPDDACNHAFIRSTSHWVASLAMPALSTIVWLFVLSELN</sequence>
<gene>
    <name evidence="1" type="ORF">GZH46_01669</name>
</gene>
<evidence type="ECO:0000313" key="2">
    <source>
        <dbReference type="Proteomes" id="UP000825002"/>
    </source>
</evidence>